<dbReference type="EMBL" id="GDID01006798">
    <property type="protein sequence ID" value="JAP89808.1"/>
    <property type="molecule type" value="Transcribed_RNA"/>
</dbReference>
<gene>
    <name evidence="1" type="ORF">TPC1_30697</name>
</gene>
<dbReference type="AlphaFoldDB" id="A0A146K003"/>
<feature type="non-terminal residue" evidence="1">
    <location>
        <position position="1"/>
    </location>
</feature>
<name>A0A146K003_9EUKA</name>
<reference evidence="1" key="1">
    <citation type="submission" date="2015-07" db="EMBL/GenBank/DDBJ databases">
        <title>Adaptation to a free-living lifestyle via gene acquisitions in the diplomonad Trepomonas sp. PC1.</title>
        <authorList>
            <person name="Xu F."/>
            <person name="Jerlstrom-Hultqvist J."/>
            <person name="Kolisko M."/>
            <person name="Simpson A.G.B."/>
            <person name="Roger A.J."/>
            <person name="Svard S.G."/>
            <person name="Andersson J.O."/>
        </authorList>
    </citation>
    <scope>NUCLEOTIDE SEQUENCE</scope>
    <source>
        <strain evidence="1">PC1</strain>
    </source>
</reference>
<sequence>MEIGSDVLLLLINNQINDHQLQQMNYFSYLSFLLDSKPKVQIYISFLTQLIKTAVYNKEQVPRFGQLCDHLAQNAENELLHQSDFYEMIQLLFHSHEHTSKLGGLVIKLFINTKYLQSCVVQYLEKCLPAERLHVLQIVYQKMQESAETFFIESQGSFIQTKPRLIELESFFIKFDHNRNPQAYFAQFIKLKSYQTAQMLTDAAVNAIYQQSNFAFEALCQFYDFHFTNEKLIQIKENLHKVDFQTLIKHKKQFLTLIKTNRAFQLHCEFILLTADLSQKQIIEEFVDEIRCEEHFCEAFKLVPLLPRKVRVMYVDCFSVLKLKVSKNASLSEFTIKQTDDQVVSELIRFQAQNSSLNQSILLEFLTKNTFLLSNLQFIVEQNRLQQNIGSELAETIFLYAFKDQLSSERHTDVQKTIFYECMEILNNAGNTQSAIKIYKQVCNFYVTIWRGGEHKKRFEEFFVFFLEVDGSGKHLTQVFEQTRVLFDEVDGIEELMRLYFQELSQFVK</sequence>
<organism evidence="1">
    <name type="scientific">Trepomonas sp. PC1</name>
    <dbReference type="NCBI Taxonomy" id="1076344"/>
    <lineage>
        <taxon>Eukaryota</taxon>
        <taxon>Metamonada</taxon>
        <taxon>Diplomonadida</taxon>
        <taxon>Hexamitidae</taxon>
        <taxon>Hexamitinae</taxon>
        <taxon>Trepomonas</taxon>
    </lineage>
</organism>
<accession>A0A146K003</accession>
<proteinExistence type="predicted"/>
<evidence type="ECO:0000313" key="1">
    <source>
        <dbReference type="EMBL" id="JAP89808.1"/>
    </source>
</evidence>
<protein>
    <submittedName>
        <fullName evidence="1">Uncharacterized protein</fullName>
    </submittedName>
</protein>